<dbReference type="InterPro" id="IPR002725">
    <property type="entry name" value="YgjP-like_metallopeptidase"/>
</dbReference>
<dbReference type="InterPro" id="IPR053136">
    <property type="entry name" value="UTP_pyrophosphatase-like"/>
</dbReference>
<dbReference type="RefSeq" id="WP_092478165.1">
    <property type="nucleotide sequence ID" value="NZ_FOHN01000015.1"/>
</dbReference>
<keyword evidence="3" id="KW-1185">Reference proteome</keyword>
<dbReference type="PANTHER" id="PTHR30399">
    <property type="entry name" value="UNCHARACTERIZED PROTEIN YGJP"/>
    <property type="match status" value="1"/>
</dbReference>
<dbReference type="STRING" id="29364.SAMN04487772_11541"/>
<proteinExistence type="predicted"/>
<dbReference type="PANTHER" id="PTHR30399:SF1">
    <property type="entry name" value="UTP PYROPHOSPHATASE"/>
    <property type="match status" value="1"/>
</dbReference>
<dbReference type="Gene3D" id="3.30.2010.10">
    <property type="entry name" value="Metalloproteases ('zincins'), catalytic domain"/>
    <property type="match status" value="1"/>
</dbReference>
<protein>
    <recommendedName>
        <fullName evidence="1">YgjP-like metallopeptidase domain-containing protein</fullName>
    </recommendedName>
</protein>
<dbReference type="OrthoDB" id="9811177at2"/>
<evidence type="ECO:0000259" key="1">
    <source>
        <dbReference type="Pfam" id="PF01863"/>
    </source>
</evidence>
<gene>
    <name evidence="2" type="ORF">SAMN04487772_11541</name>
</gene>
<reference evidence="2 3" key="1">
    <citation type="submission" date="2016-10" db="EMBL/GenBank/DDBJ databases">
        <authorList>
            <person name="de Groot N.N."/>
        </authorList>
    </citation>
    <scope>NUCLEOTIDE SEQUENCE [LARGE SCALE GENOMIC DNA]</scope>
    <source>
        <strain evidence="2 3">DSM 1801</strain>
    </source>
</reference>
<evidence type="ECO:0000313" key="2">
    <source>
        <dbReference type="EMBL" id="SET33148.1"/>
    </source>
</evidence>
<dbReference type="CDD" id="cd07344">
    <property type="entry name" value="M48_yhfN_like"/>
    <property type="match status" value="1"/>
</dbReference>
<name>A0A1I0DKX9_9FIRM</name>
<accession>A0A1I0DKX9</accession>
<dbReference type="EMBL" id="FOHN01000015">
    <property type="protein sequence ID" value="SET33148.1"/>
    <property type="molecule type" value="Genomic_DNA"/>
</dbReference>
<sequence length="168" mass="20037">MDMKEKSYETKAVLYYLGEPYKIVRKPSLSARKGYVAAVGKEILIYGNYKTDEKIRMVLEKWYQEKASVYIPKRITYFEKKIGVNCKKISLRNTKTRWGSCSSERHVMINWKLIMAPESVLDYVVCHELCHILQMNHSKEFWSLVETYMPDWKEKKEWLRENGHSLEV</sequence>
<organism evidence="2 3">
    <name type="scientific">[Clostridium] polysaccharolyticum</name>
    <dbReference type="NCBI Taxonomy" id="29364"/>
    <lineage>
        <taxon>Bacteria</taxon>
        <taxon>Bacillati</taxon>
        <taxon>Bacillota</taxon>
        <taxon>Clostridia</taxon>
        <taxon>Lachnospirales</taxon>
        <taxon>Lachnospiraceae</taxon>
    </lineage>
</organism>
<dbReference type="AlphaFoldDB" id="A0A1I0DKX9"/>
<dbReference type="Pfam" id="PF01863">
    <property type="entry name" value="YgjP-like"/>
    <property type="match status" value="1"/>
</dbReference>
<dbReference type="Proteomes" id="UP000199800">
    <property type="component" value="Unassembled WGS sequence"/>
</dbReference>
<feature type="domain" description="YgjP-like metallopeptidase" evidence="1">
    <location>
        <begin position="4"/>
        <end position="161"/>
    </location>
</feature>
<evidence type="ECO:0000313" key="3">
    <source>
        <dbReference type="Proteomes" id="UP000199800"/>
    </source>
</evidence>